<gene>
    <name evidence="7" type="ORF">COT87_02860</name>
</gene>
<feature type="transmembrane region" description="Helical" evidence="5">
    <location>
        <begin position="103"/>
        <end position="122"/>
    </location>
</feature>
<dbReference type="GO" id="GO:0022857">
    <property type="term" value="F:transmembrane transporter activity"/>
    <property type="evidence" value="ECO:0007669"/>
    <property type="project" value="InterPro"/>
</dbReference>
<keyword evidence="2 5" id="KW-0812">Transmembrane</keyword>
<evidence type="ECO:0000256" key="5">
    <source>
        <dbReference type="SAM" id="Phobius"/>
    </source>
</evidence>
<feature type="transmembrane region" description="Helical" evidence="5">
    <location>
        <begin position="167"/>
        <end position="187"/>
    </location>
</feature>
<evidence type="ECO:0000313" key="7">
    <source>
        <dbReference type="EMBL" id="PIR98807.1"/>
    </source>
</evidence>
<evidence type="ECO:0000256" key="4">
    <source>
        <dbReference type="ARBA" id="ARBA00023136"/>
    </source>
</evidence>
<evidence type="ECO:0000313" key="8">
    <source>
        <dbReference type="Proteomes" id="UP000230796"/>
    </source>
</evidence>
<reference evidence="8" key="1">
    <citation type="submission" date="2017-09" db="EMBL/GenBank/DDBJ databases">
        <title>Depth-based differentiation of microbial function through sediment-hosted aquifers and enrichment of novel symbionts in the deep terrestrial subsurface.</title>
        <authorList>
            <person name="Probst A.J."/>
            <person name="Ladd B."/>
            <person name="Jarett J.K."/>
            <person name="Geller-Mcgrath D.E."/>
            <person name="Sieber C.M.K."/>
            <person name="Emerson J.B."/>
            <person name="Anantharaman K."/>
            <person name="Thomas B.C."/>
            <person name="Malmstrom R."/>
            <person name="Stieglmeier M."/>
            <person name="Klingl A."/>
            <person name="Woyke T."/>
            <person name="Ryan C.M."/>
            <person name="Banfield J.F."/>
        </authorList>
    </citation>
    <scope>NUCLEOTIDE SEQUENCE [LARGE SCALE GENOMIC DNA]</scope>
</reference>
<evidence type="ECO:0000256" key="2">
    <source>
        <dbReference type="ARBA" id="ARBA00022692"/>
    </source>
</evidence>
<feature type="non-terminal residue" evidence="7">
    <location>
        <position position="1"/>
    </location>
</feature>
<protein>
    <recommendedName>
        <fullName evidence="6">Major facilitator superfamily (MFS) profile domain-containing protein</fullName>
    </recommendedName>
</protein>
<dbReference type="EMBL" id="PFAF01000059">
    <property type="protein sequence ID" value="PIR98807.1"/>
    <property type="molecule type" value="Genomic_DNA"/>
</dbReference>
<evidence type="ECO:0000259" key="6">
    <source>
        <dbReference type="PROSITE" id="PS50850"/>
    </source>
</evidence>
<sequence>GGYLAERFFGHSYAVTAGIVISTIGSFTLLLPSEFMLYVSLSLFIVGSGLLIPCLFVLLGRLYERDSPYRTSGFVFIYVGMNVGSFIATAAAGPLLLFSGYKVVFLIGGIFQIILLFTYLKYRDIFIKNAVASDYGFFNKSDKIWGWVISIIAVVIIAALLDYARVANALLIVLGILGAIVVAALALREKEQARDYPRIGNREDRGQTRDICSYSK</sequence>
<dbReference type="GO" id="GO:0016020">
    <property type="term" value="C:membrane"/>
    <property type="evidence" value="ECO:0007669"/>
    <property type="project" value="UniProtKB-SubCell"/>
</dbReference>
<dbReference type="InterPro" id="IPR020846">
    <property type="entry name" value="MFS_dom"/>
</dbReference>
<comment type="caution">
    <text evidence="7">The sequence shown here is derived from an EMBL/GenBank/DDBJ whole genome shotgun (WGS) entry which is preliminary data.</text>
</comment>
<keyword evidence="3 5" id="KW-1133">Transmembrane helix</keyword>
<feature type="transmembrane region" description="Helical" evidence="5">
    <location>
        <begin position="75"/>
        <end position="97"/>
    </location>
</feature>
<proteinExistence type="predicted"/>
<feature type="transmembrane region" description="Helical" evidence="5">
    <location>
        <begin position="12"/>
        <end position="31"/>
    </location>
</feature>
<organism evidence="7 8">
    <name type="scientific">Candidatus Collierbacteria bacterium CG10_big_fil_rev_8_21_14_0_10_44_9</name>
    <dbReference type="NCBI Taxonomy" id="1974535"/>
    <lineage>
        <taxon>Bacteria</taxon>
        <taxon>Candidatus Collieribacteriota</taxon>
    </lineage>
</organism>
<name>A0A2H0VI80_9BACT</name>
<dbReference type="SUPFAM" id="SSF103473">
    <property type="entry name" value="MFS general substrate transporter"/>
    <property type="match status" value="1"/>
</dbReference>
<comment type="subcellular location">
    <subcellularLocation>
        <location evidence="1">Membrane</location>
        <topology evidence="1">Multi-pass membrane protein</topology>
    </subcellularLocation>
</comment>
<keyword evidence="4 5" id="KW-0472">Membrane</keyword>
<dbReference type="AlphaFoldDB" id="A0A2H0VI80"/>
<feature type="domain" description="Major facilitator superfamily (MFS) profile" evidence="6">
    <location>
        <begin position="1"/>
        <end position="126"/>
    </location>
</feature>
<dbReference type="InterPro" id="IPR036259">
    <property type="entry name" value="MFS_trans_sf"/>
</dbReference>
<dbReference type="Pfam" id="PF00854">
    <property type="entry name" value="PTR2"/>
    <property type="match status" value="1"/>
</dbReference>
<feature type="transmembrane region" description="Helical" evidence="5">
    <location>
        <begin position="37"/>
        <end position="63"/>
    </location>
</feature>
<dbReference type="Proteomes" id="UP000230796">
    <property type="component" value="Unassembled WGS sequence"/>
</dbReference>
<evidence type="ECO:0000256" key="3">
    <source>
        <dbReference type="ARBA" id="ARBA00022989"/>
    </source>
</evidence>
<dbReference type="Gene3D" id="1.20.1250.20">
    <property type="entry name" value="MFS general substrate transporter like domains"/>
    <property type="match status" value="1"/>
</dbReference>
<dbReference type="PROSITE" id="PS50850">
    <property type="entry name" value="MFS"/>
    <property type="match status" value="1"/>
</dbReference>
<dbReference type="InterPro" id="IPR000109">
    <property type="entry name" value="POT_fam"/>
</dbReference>
<accession>A0A2H0VI80</accession>
<evidence type="ECO:0000256" key="1">
    <source>
        <dbReference type="ARBA" id="ARBA00004141"/>
    </source>
</evidence>
<feature type="transmembrane region" description="Helical" evidence="5">
    <location>
        <begin position="143"/>
        <end position="161"/>
    </location>
</feature>